<evidence type="ECO:0000313" key="10">
    <source>
        <dbReference type="Proteomes" id="UP001225906"/>
    </source>
</evidence>
<comment type="subcellular location">
    <subcellularLocation>
        <location evidence="1 8">Cell membrane</location>
        <topology evidence="1 8">Multi-pass membrane protein</topology>
    </subcellularLocation>
</comment>
<comment type="caution">
    <text evidence="9">The sequence shown here is derived from an EMBL/GenBank/DDBJ whole genome shotgun (WGS) entry which is preliminary data.</text>
</comment>
<feature type="transmembrane region" description="Helical" evidence="8">
    <location>
        <begin position="235"/>
        <end position="252"/>
    </location>
</feature>
<keyword evidence="7 8" id="KW-0472">Membrane</keyword>
<organism evidence="9 10">
    <name type="scientific">Methylophilus aquaticus</name>
    <dbReference type="NCBI Taxonomy" id="1971610"/>
    <lineage>
        <taxon>Bacteria</taxon>
        <taxon>Pseudomonadati</taxon>
        <taxon>Pseudomonadota</taxon>
        <taxon>Betaproteobacteria</taxon>
        <taxon>Nitrosomonadales</taxon>
        <taxon>Methylophilaceae</taxon>
        <taxon>Methylophilus</taxon>
    </lineage>
</organism>
<reference evidence="10" key="1">
    <citation type="journal article" date="2019" name="Int. J. Syst. Evol. Microbiol.">
        <title>The Global Catalogue of Microorganisms (GCM) 10K type strain sequencing project: providing services to taxonomists for standard genome sequencing and annotation.</title>
        <authorList>
            <consortium name="The Broad Institute Genomics Platform"/>
            <consortium name="The Broad Institute Genome Sequencing Center for Infectious Disease"/>
            <person name="Wu L."/>
            <person name="Ma J."/>
        </authorList>
    </citation>
    <scope>NUCLEOTIDE SEQUENCE [LARGE SCALE GENOMIC DNA]</scope>
    <source>
        <strain evidence="10">VKM B-3159</strain>
    </source>
</reference>
<feature type="transmembrane region" description="Helical" evidence="8">
    <location>
        <begin position="12"/>
        <end position="34"/>
    </location>
</feature>
<feature type="transmembrane region" description="Helical" evidence="8">
    <location>
        <begin position="74"/>
        <end position="93"/>
    </location>
</feature>
<dbReference type="PANTHER" id="PTHR30269">
    <property type="entry name" value="TRANSMEMBRANE PROTEIN YFCA"/>
    <property type="match status" value="1"/>
</dbReference>
<dbReference type="PANTHER" id="PTHR30269:SF0">
    <property type="entry name" value="MEMBRANE TRANSPORTER PROTEIN YFCA-RELATED"/>
    <property type="match status" value="1"/>
</dbReference>
<feature type="transmembrane region" description="Helical" evidence="8">
    <location>
        <begin position="100"/>
        <end position="117"/>
    </location>
</feature>
<dbReference type="InterPro" id="IPR002781">
    <property type="entry name" value="TM_pro_TauE-like"/>
</dbReference>
<dbReference type="RefSeq" id="WP_306390749.1">
    <property type="nucleotide sequence ID" value="NZ_JAVCAP010000038.1"/>
</dbReference>
<keyword evidence="5 8" id="KW-0812">Transmembrane</keyword>
<sequence length="255" mass="27031">MSLDLGMVTAAAFFAGVVDAIVGGGGLITVPALFTTYPNMSPALLLGTNKCSSVFGTSVAALNYARRVTLDWRWLWPATVAAFAGALLGAWTLTHMDPRLLRQLLPGILCAVLVYTLCNPRLGLTHAPRQNVRHTLLITLVVGLLIGWYDGFFGPGTGSFFIFLLVRLVGLDFLHASAYAKVLNVATNLAALLLLASVGQVWWLAGLLMAAANVAGSLCGTHLAIRHGAGLVRKLFILVVLALILKTGWPLMAGL</sequence>
<evidence type="ECO:0000256" key="6">
    <source>
        <dbReference type="ARBA" id="ARBA00022989"/>
    </source>
</evidence>
<keyword evidence="3" id="KW-0813">Transport</keyword>
<gene>
    <name evidence="9" type="ORF">Q9291_13955</name>
</gene>
<dbReference type="EMBL" id="JAVCAP010000038">
    <property type="protein sequence ID" value="MDP8568950.1"/>
    <property type="molecule type" value="Genomic_DNA"/>
</dbReference>
<evidence type="ECO:0000256" key="3">
    <source>
        <dbReference type="ARBA" id="ARBA00022448"/>
    </source>
</evidence>
<feature type="transmembrane region" description="Helical" evidence="8">
    <location>
        <begin position="137"/>
        <end position="166"/>
    </location>
</feature>
<dbReference type="Proteomes" id="UP001225906">
    <property type="component" value="Unassembled WGS sequence"/>
</dbReference>
<keyword evidence="4 8" id="KW-1003">Cell membrane</keyword>
<evidence type="ECO:0000256" key="4">
    <source>
        <dbReference type="ARBA" id="ARBA00022475"/>
    </source>
</evidence>
<accession>A0ABT9JWJ7</accession>
<evidence type="ECO:0000256" key="1">
    <source>
        <dbReference type="ARBA" id="ARBA00004651"/>
    </source>
</evidence>
<evidence type="ECO:0000256" key="5">
    <source>
        <dbReference type="ARBA" id="ARBA00022692"/>
    </source>
</evidence>
<evidence type="ECO:0000313" key="9">
    <source>
        <dbReference type="EMBL" id="MDP8568950.1"/>
    </source>
</evidence>
<evidence type="ECO:0000256" key="2">
    <source>
        <dbReference type="ARBA" id="ARBA00009142"/>
    </source>
</evidence>
<evidence type="ECO:0000256" key="8">
    <source>
        <dbReference type="RuleBase" id="RU363041"/>
    </source>
</evidence>
<dbReference type="Pfam" id="PF01925">
    <property type="entry name" value="TauE"/>
    <property type="match status" value="1"/>
</dbReference>
<protein>
    <recommendedName>
        <fullName evidence="8">Probable membrane transporter protein</fullName>
    </recommendedName>
</protein>
<proteinExistence type="inferred from homology"/>
<comment type="similarity">
    <text evidence="2 8">Belongs to the 4-toluene sulfonate uptake permease (TSUP) (TC 2.A.102) family.</text>
</comment>
<dbReference type="InterPro" id="IPR052017">
    <property type="entry name" value="TSUP"/>
</dbReference>
<evidence type="ECO:0000256" key="7">
    <source>
        <dbReference type="ARBA" id="ARBA00023136"/>
    </source>
</evidence>
<keyword evidence="10" id="KW-1185">Reference proteome</keyword>
<name>A0ABT9JWJ7_9PROT</name>
<keyword evidence="6 8" id="KW-1133">Transmembrane helix</keyword>